<feature type="signal peptide" evidence="1">
    <location>
        <begin position="1"/>
        <end position="24"/>
    </location>
</feature>
<keyword evidence="3" id="KW-1185">Reference proteome</keyword>
<dbReference type="EMBL" id="SEWE01000027">
    <property type="protein sequence ID" value="RYU78623.1"/>
    <property type="molecule type" value="Genomic_DNA"/>
</dbReference>
<evidence type="ECO:0000313" key="2">
    <source>
        <dbReference type="EMBL" id="RYU78623.1"/>
    </source>
</evidence>
<dbReference type="PROSITE" id="PS51257">
    <property type="entry name" value="PROKAR_LIPOPROTEIN"/>
    <property type="match status" value="1"/>
</dbReference>
<gene>
    <name evidence="2" type="ORF">EWM57_13345</name>
</gene>
<dbReference type="Proteomes" id="UP000294155">
    <property type="component" value="Unassembled WGS sequence"/>
</dbReference>
<comment type="caution">
    <text evidence="2">The sequence shown here is derived from an EMBL/GenBank/DDBJ whole genome shotgun (WGS) entry which is preliminary data.</text>
</comment>
<evidence type="ECO:0000256" key="1">
    <source>
        <dbReference type="SAM" id="SignalP"/>
    </source>
</evidence>
<dbReference type="RefSeq" id="WP_129921651.1">
    <property type="nucleotide sequence ID" value="NZ_SEWE01000027.1"/>
</dbReference>
<proteinExistence type="predicted"/>
<evidence type="ECO:0000313" key="3">
    <source>
        <dbReference type="Proteomes" id="UP000294155"/>
    </source>
</evidence>
<reference evidence="2 3" key="1">
    <citation type="submission" date="2019-02" db="EMBL/GenBank/DDBJ databases">
        <title>Bacterial novel species isolated from soil.</title>
        <authorList>
            <person name="Jung H.-Y."/>
        </authorList>
    </citation>
    <scope>NUCLEOTIDE SEQUENCE [LARGE SCALE GENOMIC DNA]</scope>
    <source>
        <strain evidence="2 3">1-3-3-3</strain>
    </source>
</reference>
<accession>A0A4Q5L9W6</accession>
<organism evidence="2 3">
    <name type="scientific">Hymenobacter persicinus</name>
    <dbReference type="NCBI Taxonomy" id="2025506"/>
    <lineage>
        <taxon>Bacteria</taxon>
        <taxon>Pseudomonadati</taxon>
        <taxon>Bacteroidota</taxon>
        <taxon>Cytophagia</taxon>
        <taxon>Cytophagales</taxon>
        <taxon>Hymenobacteraceae</taxon>
        <taxon>Hymenobacter</taxon>
    </lineage>
</organism>
<sequence length="255" mass="27441">MRHWLIPSALVISVLFTGCPAAQAQHFTLEAGSGPCIGFTALAAPKGLPPKTRLLHRISTAFSLGLRYEAGHSLTVLAVNSAGLTRGVRNDALVWQRTANGAVVGSNSGSGSIRSAPAHFTLGSGYVTAVGEKLKLSALGGIGYMISVSTVPPPLTSIDLSPLPEERVDYVLNLEHVRQGNWGVFAEARAELQLSRRSSLGVTGRYYHGLRTIDQLKSELFRYVNTRTNTVEDYDVALLNKGRYVALRVSYGYSL</sequence>
<feature type="chain" id="PRO_5020278866" description="Outer membrane protein beta-barrel domain-containing protein" evidence="1">
    <location>
        <begin position="25"/>
        <end position="255"/>
    </location>
</feature>
<name>A0A4Q5L9W6_9BACT</name>
<evidence type="ECO:0008006" key="4">
    <source>
        <dbReference type="Google" id="ProtNLM"/>
    </source>
</evidence>
<protein>
    <recommendedName>
        <fullName evidence="4">Outer membrane protein beta-barrel domain-containing protein</fullName>
    </recommendedName>
</protein>
<keyword evidence="1" id="KW-0732">Signal</keyword>
<dbReference type="AlphaFoldDB" id="A0A4Q5L9W6"/>